<dbReference type="RefSeq" id="WP_289585440.1">
    <property type="nucleotide sequence ID" value="NZ_JBHSFT010000019.1"/>
</dbReference>
<dbReference type="EMBL" id="JBHSFT010000019">
    <property type="protein sequence ID" value="MFC4663007.1"/>
    <property type="molecule type" value="Genomic_DNA"/>
</dbReference>
<evidence type="ECO:0000313" key="2">
    <source>
        <dbReference type="Proteomes" id="UP001595988"/>
    </source>
</evidence>
<dbReference type="Proteomes" id="UP001595988">
    <property type="component" value="Unassembled WGS sequence"/>
</dbReference>
<sequence length="53" mass="6315">MPPYATLLQNEAANHLAGIWVEPRRSIFVPLYRGKCMLFYLPKMKKEYEENEK</sequence>
<protein>
    <submittedName>
        <fullName evidence="1">Uncharacterized protein</fullName>
    </submittedName>
</protein>
<comment type="caution">
    <text evidence="1">The sequence shown here is derived from an EMBL/GenBank/DDBJ whole genome shotgun (WGS) entry which is preliminary data.</text>
</comment>
<proteinExistence type="predicted"/>
<gene>
    <name evidence="1" type="ORF">ACFO3P_12545</name>
</gene>
<evidence type="ECO:0000313" key="1">
    <source>
        <dbReference type="EMBL" id="MFC4663007.1"/>
    </source>
</evidence>
<keyword evidence="2" id="KW-1185">Reference proteome</keyword>
<name>A0ABV9JZ35_9BACI</name>
<organism evidence="1 2">
    <name type="scientific">Oceanobacillus aidingensis</name>
    <dbReference type="NCBI Taxonomy" id="645964"/>
    <lineage>
        <taxon>Bacteria</taxon>
        <taxon>Bacillati</taxon>
        <taxon>Bacillota</taxon>
        <taxon>Bacilli</taxon>
        <taxon>Bacillales</taxon>
        <taxon>Bacillaceae</taxon>
        <taxon>Oceanobacillus</taxon>
    </lineage>
</organism>
<accession>A0ABV9JZ35</accession>
<reference evidence="2" key="1">
    <citation type="journal article" date="2019" name="Int. J. Syst. Evol. Microbiol.">
        <title>The Global Catalogue of Microorganisms (GCM) 10K type strain sequencing project: providing services to taxonomists for standard genome sequencing and annotation.</title>
        <authorList>
            <consortium name="The Broad Institute Genomics Platform"/>
            <consortium name="The Broad Institute Genome Sequencing Center for Infectious Disease"/>
            <person name="Wu L."/>
            <person name="Ma J."/>
        </authorList>
    </citation>
    <scope>NUCLEOTIDE SEQUENCE [LARGE SCALE GENOMIC DNA]</scope>
    <source>
        <strain evidence="2">CCUG 37257</strain>
    </source>
</reference>